<dbReference type="GO" id="GO:0006412">
    <property type="term" value="P:translation"/>
    <property type="evidence" value="ECO:0007669"/>
    <property type="project" value="UniProtKB-UniRule"/>
</dbReference>
<keyword evidence="2 5" id="KW-0689">Ribosomal protein</keyword>
<dbReference type="HAMAP" id="MF_00358">
    <property type="entry name" value="Ribosomal_bS21"/>
    <property type="match status" value="1"/>
</dbReference>
<dbReference type="InterPro" id="IPR001911">
    <property type="entry name" value="Ribosomal_bS21"/>
</dbReference>
<comment type="similarity">
    <text evidence="1 5">Belongs to the bacterial ribosomal protein bS21 family.</text>
</comment>
<evidence type="ECO:0000256" key="1">
    <source>
        <dbReference type="ARBA" id="ARBA00006640"/>
    </source>
</evidence>
<evidence type="ECO:0000256" key="2">
    <source>
        <dbReference type="ARBA" id="ARBA00022980"/>
    </source>
</evidence>
<evidence type="ECO:0000256" key="5">
    <source>
        <dbReference type="HAMAP-Rule" id="MF_00358"/>
    </source>
</evidence>
<dbReference type="NCBIfam" id="TIGR00030">
    <property type="entry name" value="S21p"/>
    <property type="match status" value="1"/>
</dbReference>
<keyword evidence="3 5" id="KW-0687">Ribonucleoprotein</keyword>
<sequence>MVEVFVEGDVDKALRQLKRKLSEDGDQRRLKDRKHFMPQKERRRKKAIKASRKRRSR</sequence>
<feature type="region of interest" description="Disordered" evidence="6">
    <location>
        <begin position="24"/>
        <end position="57"/>
    </location>
</feature>
<accession>A0A3A4NU31</accession>
<dbReference type="GO" id="GO:0005840">
    <property type="term" value="C:ribosome"/>
    <property type="evidence" value="ECO:0007669"/>
    <property type="project" value="UniProtKB-KW"/>
</dbReference>
<proteinExistence type="inferred from homology"/>
<dbReference type="Pfam" id="PF01165">
    <property type="entry name" value="Ribosomal_S21"/>
    <property type="match status" value="1"/>
</dbReference>
<gene>
    <name evidence="5 7" type="primary">rpsU</name>
    <name evidence="7" type="ORF">C4520_08010</name>
</gene>
<organism evidence="7 8">
    <name type="scientific">Abyssobacteria bacterium (strain SURF_5)</name>
    <dbReference type="NCBI Taxonomy" id="2093360"/>
    <lineage>
        <taxon>Bacteria</taxon>
        <taxon>Pseudomonadati</taxon>
        <taxon>Candidatus Hydrogenedentota</taxon>
        <taxon>Candidatus Abyssobacteria</taxon>
    </lineage>
</organism>
<evidence type="ECO:0000313" key="8">
    <source>
        <dbReference type="Proteomes" id="UP000265882"/>
    </source>
</evidence>
<dbReference type="GO" id="GO:0003735">
    <property type="term" value="F:structural constituent of ribosome"/>
    <property type="evidence" value="ECO:0007669"/>
    <property type="project" value="InterPro"/>
</dbReference>
<reference evidence="7 8" key="1">
    <citation type="journal article" date="2017" name="ISME J.">
        <title>Energy and carbon metabolisms in a deep terrestrial subsurface fluid microbial community.</title>
        <authorList>
            <person name="Momper L."/>
            <person name="Jungbluth S.P."/>
            <person name="Lee M.D."/>
            <person name="Amend J.P."/>
        </authorList>
    </citation>
    <scope>NUCLEOTIDE SEQUENCE [LARGE SCALE GENOMIC DNA]</scope>
    <source>
        <strain evidence="7">SURF_5</strain>
    </source>
</reference>
<protein>
    <recommendedName>
        <fullName evidence="4 5">Small ribosomal subunit protein bS21</fullName>
    </recommendedName>
</protein>
<evidence type="ECO:0000313" key="7">
    <source>
        <dbReference type="EMBL" id="RJP22542.1"/>
    </source>
</evidence>
<comment type="caution">
    <text evidence="7">The sequence shown here is derived from an EMBL/GenBank/DDBJ whole genome shotgun (WGS) entry which is preliminary data.</text>
</comment>
<dbReference type="Proteomes" id="UP000265882">
    <property type="component" value="Unassembled WGS sequence"/>
</dbReference>
<name>A0A3A4NU31_ABYX5</name>
<evidence type="ECO:0000256" key="6">
    <source>
        <dbReference type="SAM" id="MobiDB-lite"/>
    </source>
</evidence>
<dbReference type="EMBL" id="QZKU01000056">
    <property type="protein sequence ID" value="RJP22542.1"/>
    <property type="molecule type" value="Genomic_DNA"/>
</dbReference>
<evidence type="ECO:0000256" key="4">
    <source>
        <dbReference type="ARBA" id="ARBA00035135"/>
    </source>
</evidence>
<feature type="compositionally biased region" description="Basic residues" evidence="6">
    <location>
        <begin position="30"/>
        <end position="57"/>
    </location>
</feature>
<dbReference type="AlphaFoldDB" id="A0A3A4NU31"/>
<dbReference type="GO" id="GO:1990904">
    <property type="term" value="C:ribonucleoprotein complex"/>
    <property type="evidence" value="ECO:0007669"/>
    <property type="project" value="UniProtKB-KW"/>
</dbReference>
<evidence type="ECO:0000256" key="3">
    <source>
        <dbReference type="ARBA" id="ARBA00023274"/>
    </source>
</evidence>